<accession>A0ABQ4L470</accession>
<organism evidence="1 2">
    <name type="scientific">Siminovitchia terrae</name>
    <name type="common">Bacillus terrae</name>
    <dbReference type="NCBI Taxonomy" id="1914933"/>
    <lineage>
        <taxon>Bacteria</taxon>
        <taxon>Bacillati</taxon>
        <taxon>Bacillota</taxon>
        <taxon>Bacilli</taxon>
        <taxon>Bacillales</taxon>
        <taxon>Bacillaceae</taxon>
        <taxon>Siminovitchia</taxon>
    </lineage>
</organism>
<protein>
    <submittedName>
        <fullName evidence="1">Uncharacterized protein</fullName>
    </submittedName>
</protein>
<reference evidence="1 2" key="1">
    <citation type="submission" date="2021-03" db="EMBL/GenBank/DDBJ databases">
        <title>Antimicrobial resistance genes in bacteria isolated from Japanese honey, and their potential for conferring macrolide and lincosamide resistance in the American foulbrood pathogen Paenibacillus larvae.</title>
        <authorList>
            <person name="Okamoto M."/>
            <person name="Kumagai M."/>
            <person name="Kanamori H."/>
            <person name="Takamatsu D."/>
        </authorList>
    </citation>
    <scope>NUCLEOTIDE SEQUENCE [LARGE SCALE GENOMIC DNA]</scope>
    <source>
        <strain evidence="1 2">J6TS1</strain>
    </source>
</reference>
<evidence type="ECO:0000313" key="2">
    <source>
        <dbReference type="Proteomes" id="UP000680670"/>
    </source>
</evidence>
<name>A0ABQ4L470_SIMTE</name>
<keyword evidence="2" id="KW-1185">Reference proteome</keyword>
<comment type="caution">
    <text evidence="1">The sequence shown here is derived from an EMBL/GenBank/DDBJ whole genome shotgun (WGS) entry which is preliminary data.</text>
</comment>
<dbReference type="RefSeq" id="WP_213021599.1">
    <property type="nucleotide sequence ID" value="NZ_BORJ01000019.1"/>
</dbReference>
<dbReference type="EMBL" id="BORJ01000019">
    <property type="protein sequence ID" value="GIN99053.1"/>
    <property type="molecule type" value="Genomic_DNA"/>
</dbReference>
<dbReference type="Proteomes" id="UP000680670">
    <property type="component" value="Unassembled WGS sequence"/>
</dbReference>
<evidence type="ECO:0000313" key="1">
    <source>
        <dbReference type="EMBL" id="GIN99053.1"/>
    </source>
</evidence>
<proteinExistence type="predicted"/>
<sequence length="61" mass="7131">MTFTWLKKEYLITIIDAERILLNLFEARVLETKMNKPGLRRMTEAVLSNGWVTLGIFMGKK</sequence>
<gene>
    <name evidence="1" type="ORF">J6TS1_49230</name>
</gene>